<evidence type="ECO:0000313" key="1">
    <source>
        <dbReference type="EMBL" id="KJA13956.1"/>
    </source>
</evidence>
<dbReference type="EMBL" id="KN817703">
    <property type="protein sequence ID" value="KJA13956.1"/>
    <property type="molecule type" value="Genomic_DNA"/>
</dbReference>
<dbReference type="OMA" id="HGRKTKF"/>
<accession>A0A0D2NBM9</accession>
<proteinExistence type="predicted"/>
<dbReference type="Proteomes" id="UP000054270">
    <property type="component" value="Unassembled WGS sequence"/>
</dbReference>
<evidence type="ECO:0000313" key="2">
    <source>
        <dbReference type="Proteomes" id="UP000054270"/>
    </source>
</evidence>
<name>A0A0D2NBM9_HYPSF</name>
<reference evidence="2" key="1">
    <citation type="submission" date="2014-04" db="EMBL/GenBank/DDBJ databases">
        <title>Evolutionary Origins and Diversification of the Mycorrhizal Mutualists.</title>
        <authorList>
            <consortium name="DOE Joint Genome Institute"/>
            <consortium name="Mycorrhizal Genomics Consortium"/>
            <person name="Kohler A."/>
            <person name="Kuo A."/>
            <person name="Nagy L.G."/>
            <person name="Floudas D."/>
            <person name="Copeland A."/>
            <person name="Barry K.W."/>
            <person name="Cichocki N."/>
            <person name="Veneault-Fourrey C."/>
            <person name="LaButti K."/>
            <person name="Lindquist E.A."/>
            <person name="Lipzen A."/>
            <person name="Lundell T."/>
            <person name="Morin E."/>
            <person name="Murat C."/>
            <person name="Riley R."/>
            <person name="Ohm R."/>
            <person name="Sun H."/>
            <person name="Tunlid A."/>
            <person name="Henrissat B."/>
            <person name="Grigoriev I.V."/>
            <person name="Hibbett D.S."/>
            <person name="Martin F."/>
        </authorList>
    </citation>
    <scope>NUCLEOTIDE SEQUENCE [LARGE SCALE GENOMIC DNA]</scope>
    <source>
        <strain evidence="2">FD-334 SS-4</strain>
    </source>
</reference>
<keyword evidence="2" id="KW-1185">Reference proteome</keyword>
<feature type="non-terminal residue" evidence="1">
    <location>
        <position position="1"/>
    </location>
</feature>
<dbReference type="OrthoDB" id="3064968at2759"/>
<protein>
    <submittedName>
        <fullName evidence="1">Uncharacterized protein</fullName>
    </submittedName>
</protein>
<dbReference type="STRING" id="945553.A0A0D2NBM9"/>
<gene>
    <name evidence="1" type="ORF">HYPSUDRAFT_114029</name>
</gene>
<organism evidence="1 2">
    <name type="scientific">Hypholoma sublateritium (strain FD-334 SS-4)</name>
    <dbReference type="NCBI Taxonomy" id="945553"/>
    <lineage>
        <taxon>Eukaryota</taxon>
        <taxon>Fungi</taxon>
        <taxon>Dikarya</taxon>
        <taxon>Basidiomycota</taxon>
        <taxon>Agaricomycotina</taxon>
        <taxon>Agaricomycetes</taxon>
        <taxon>Agaricomycetidae</taxon>
        <taxon>Agaricales</taxon>
        <taxon>Agaricineae</taxon>
        <taxon>Strophariaceae</taxon>
        <taxon>Hypholoma</taxon>
    </lineage>
</organism>
<sequence length="107" mass="11619">GHGRKTKFDVQVQREGRLLRKGVIAYTEPEITLVLSPLMTRPRSDERTTHFSPTILIVGDAPGVLDDLCTDFATTPKQIVDIGADLAHKGQMGADSASEVQHPIPTS</sequence>
<feature type="non-terminal residue" evidence="1">
    <location>
        <position position="107"/>
    </location>
</feature>
<dbReference type="AlphaFoldDB" id="A0A0D2NBM9"/>